<dbReference type="GO" id="GO:0016491">
    <property type="term" value="F:oxidoreductase activity"/>
    <property type="evidence" value="ECO:0007669"/>
    <property type="project" value="InterPro"/>
</dbReference>
<feature type="transmembrane region" description="Helical" evidence="5">
    <location>
        <begin position="20"/>
        <end position="38"/>
    </location>
</feature>
<dbReference type="PANTHER" id="PTHR42852:SF6">
    <property type="entry name" value="THIOL:DISULFIDE INTERCHANGE PROTEIN DSBE"/>
    <property type="match status" value="1"/>
</dbReference>
<proteinExistence type="predicted"/>
<keyword evidence="5" id="KW-0472">Membrane</keyword>
<feature type="domain" description="Thioredoxin" evidence="6">
    <location>
        <begin position="294"/>
        <end position="433"/>
    </location>
</feature>
<dbReference type="AlphaFoldDB" id="A0A1T4N7V3"/>
<evidence type="ECO:0000256" key="4">
    <source>
        <dbReference type="ARBA" id="ARBA00023284"/>
    </source>
</evidence>
<comment type="subcellular location">
    <subcellularLocation>
        <location evidence="1">Cell envelope</location>
    </subcellularLocation>
</comment>
<dbReference type="CDD" id="cd02966">
    <property type="entry name" value="TlpA_like_family"/>
    <property type="match status" value="1"/>
</dbReference>
<evidence type="ECO:0000256" key="1">
    <source>
        <dbReference type="ARBA" id="ARBA00004196"/>
    </source>
</evidence>
<dbReference type="OrthoDB" id="9815205at2"/>
<dbReference type="SUPFAM" id="SSF52833">
    <property type="entry name" value="Thioredoxin-like"/>
    <property type="match status" value="1"/>
</dbReference>
<dbReference type="PROSITE" id="PS51352">
    <property type="entry name" value="THIOREDOXIN_2"/>
    <property type="match status" value="1"/>
</dbReference>
<dbReference type="PANTHER" id="PTHR42852">
    <property type="entry name" value="THIOL:DISULFIDE INTERCHANGE PROTEIN DSBE"/>
    <property type="match status" value="1"/>
</dbReference>
<dbReference type="STRING" id="413434.SAMN04488132_104133"/>
<keyword evidence="7" id="KW-0413">Isomerase</keyword>
<dbReference type="InterPro" id="IPR013766">
    <property type="entry name" value="Thioredoxin_domain"/>
</dbReference>
<dbReference type="GO" id="GO:0017004">
    <property type="term" value="P:cytochrome complex assembly"/>
    <property type="evidence" value="ECO:0007669"/>
    <property type="project" value="UniProtKB-KW"/>
</dbReference>
<evidence type="ECO:0000313" key="7">
    <source>
        <dbReference type="EMBL" id="SJZ75281.1"/>
    </source>
</evidence>
<keyword evidence="2" id="KW-0201">Cytochrome c-type biogenesis</keyword>
<keyword evidence="4" id="KW-0676">Redox-active center</keyword>
<dbReference type="GO" id="GO:0016853">
    <property type="term" value="F:isomerase activity"/>
    <property type="evidence" value="ECO:0007669"/>
    <property type="project" value="UniProtKB-KW"/>
</dbReference>
<dbReference type="GO" id="GO:0030313">
    <property type="term" value="C:cell envelope"/>
    <property type="evidence" value="ECO:0007669"/>
    <property type="project" value="UniProtKB-SubCell"/>
</dbReference>
<dbReference type="Proteomes" id="UP000190888">
    <property type="component" value="Unassembled WGS sequence"/>
</dbReference>
<gene>
    <name evidence="7" type="ORF">SAMN04488132_104133</name>
</gene>
<organism evidence="7 8">
    <name type="scientific">Sediminibacterium ginsengisoli</name>
    <dbReference type="NCBI Taxonomy" id="413434"/>
    <lineage>
        <taxon>Bacteria</taxon>
        <taxon>Pseudomonadati</taxon>
        <taxon>Bacteroidota</taxon>
        <taxon>Chitinophagia</taxon>
        <taxon>Chitinophagales</taxon>
        <taxon>Chitinophagaceae</taxon>
        <taxon>Sediminibacterium</taxon>
    </lineage>
</organism>
<evidence type="ECO:0000259" key="6">
    <source>
        <dbReference type="PROSITE" id="PS51352"/>
    </source>
</evidence>
<accession>A0A1T4N7V3</accession>
<keyword evidence="5" id="KW-0812">Transmembrane</keyword>
<evidence type="ECO:0000256" key="2">
    <source>
        <dbReference type="ARBA" id="ARBA00022748"/>
    </source>
</evidence>
<dbReference type="InterPro" id="IPR050553">
    <property type="entry name" value="Thioredoxin_ResA/DsbE_sf"/>
</dbReference>
<dbReference type="GO" id="GO:0016209">
    <property type="term" value="F:antioxidant activity"/>
    <property type="evidence" value="ECO:0007669"/>
    <property type="project" value="InterPro"/>
</dbReference>
<name>A0A1T4N7V3_9BACT</name>
<keyword evidence="3" id="KW-1015">Disulfide bond</keyword>
<sequence length="434" mass="49502">MQGIFKLYVKSELYIRFEQIIGLIFYISFLPTFCRFLSPAGMKQLLVLTLALPLSVLAQKKSASAVEVLQKTLNKLESLKTVSYSQTRETRYFADNYQHTLKADMFIDFAASNALNLRFQAESDKTIFVYDGQYRLLIDKENQTIDSASAATFASMRNNSYLYHSLAMLRRMIPGTIANDSIRKSVSDTLIGKTTYYNVRMEGDGMYFALLGGMEYYKNAQLRRPYYLLIDKKTYLPYQFISKYIRGTDDRDYVTMTYSNMDTRANTPAPRGWSYAAYADTYKPYVAPAVIPLIKPGTQAPGFTLPAYLPAGIDSLSLQQYAGKVVLLEFWFKSCGPCMEAMPHYNELQQSFNKSDFALITINVEDPVEDIKFFYNKYQPVYPMLYNGRSFWQSVGFTGAPASLLIDRAGKVREVIRGFVKDDIEKKVKGLVGE</sequence>
<reference evidence="7 8" key="1">
    <citation type="submission" date="2017-02" db="EMBL/GenBank/DDBJ databases">
        <authorList>
            <person name="Peterson S.W."/>
        </authorList>
    </citation>
    <scope>NUCLEOTIDE SEQUENCE [LARGE SCALE GENOMIC DNA]</scope>
    <source>
        <strain evidence="7 8">DSM 22335</strain>
    </source>
</reference>
<dbReference type="Pfam" id="PF00578">
    <property type="entry name" value="AhpC-TSA"/>
    <property type="match status" value="1"/>
</dbReference>
<keyword evidence="8" id="KW-1185">Reference proteome</keyword>
<dbReference type="Gene3D" id="3.40.30.10">
    <property type="entry name" value="Glutaredoxin"/>
    <property type="match status" value="1"/>
</dbReference>
<evidence type="ECO:0000313" key="8">
    <source>
        <dbReference type="Proteomes" id="UP000190888"/>
    </source>
</evidence>
<protein>
    <submittedName>
        <fullName evidence="7">Thiol-disulfide isomerase or thioredoxin</fullName>
    </submittedName>
</protein>
<dbReference type="InterPro" id="IPR036249">
    <property type="entry name" value="Thioredoxin-like_sf"/>
</dbReference>
<evidence type="ECO:0000256" key="3">
    <source>
        <dbReference type="ARBA" id="ARBA00023157"/>
    </source>
</evidence>
<dbReference type="EMBL" id="FUWH01000004">
    <property type="protein sequence ID" value="SJZ75281.1"/>
    <property type="molecule type" value="Genomic_DNA"/>
</dbReference>
<evidence type="ECO:0000256" key="5">
    <source>
        <dbReference type="SAM" id="Phobius"/>
    </source>
</evidence>
<keyword evidence="5" id="KW-1133">Transmembrane helix</keyword>
<dbReference type="InterPro" id="IPR000866">
    <property type="entry name" value="AhpC/TSA"/>
</dbReference>